<dbReference type="InterPro" id="IPR000953">
    <property type="entry name" value="Chromo/chromo_shadow_dom"/>
</dbReference>
<name>A0ABQ7I0V8_9MICR</name>
<dbReference type="InterPro" id="IPR056302">
    <property type="entry name" value="CHD1-2/Hrp3_HTH"/>
</dbReference>
<dbReference type="EMBL" id="SBIQ01000033">
    <property type="protein sequence ID" value="KAF7684017.1"/>
    <property type="molecule type" value="Genomic_DNA"/>
</dbReference>
<keyword evidence="5" id="KW-0067">ATP-binding</keyword>
<gene>
    <name evidence="12" type="primary">CHD2</name>
    <name evidence="12" type="ORF">TCON_0775</name>
</gene>
<dbReference type="Gene3D" id="3.40.50.300">
    <property type="entry name" value="P-loop containing nucleotide triphosphate hydrolases"/>
    <property type="match status" value="1"/>
</dbReference>
<dbReference type="Gene3D" id="2.40.50.40">
    <property type="match status" value="2"/>
</dbReference>
<accession>A0ABQ7I0V8</accession>
<dbReference type="PROSITE" id="PS00690">
    <property type="entry name" value="DEAH_ATP_HELICASE"/>
    <property type="match status" value="1"/>
</dbReference>
<evidence type="ECO:0000259" key="11">
    <source>
        <dbReference type="PROSITE" id="PS51194"/>
    </source>
</evidence>
<feature type="domain" description="Helicase C-terminal" evidence="11">
    <location>
        <begin position="555"/>
        <end position="713"/>
    </location>
</feature>
<dbReference type="PROSITE" id="PS50013">
    <property type="entry name" value="CHROMO_2"/>
    <property type="match status" value="1"/>
</dbReference>
<dbReference type="InterPro" id="IPR001650">
    <property type="entry name" value="Helicase_C-like"/>
</dbReference>
<protein>
    <submittedName>
        <fullName evidence="12">Chromodomain-helicase-DNA-binding protein 2</fullName>
    </submittedName>
</protein>
<dbReference type="SMART" id="SM00487">
    <property type="entry name" value="DEXDc"/>
    <property type="match status" value="1"/>
</dbReference>
<keyword evidence="4" id="KW-0378">Hydrolase</keyword>
<sequence>MQYRNQKTNKRRKRVEDSLDSNESYDNDGYMSSNVNDDESYQNSNESYQSSSESYQSSNDESYQSSNESSENIIIQRKKRRRRDSTSVSETEEETKVADDTFYLFLPVKEKIIDFVVDMEGSELTQARFLVKWVGQSHWHNEWIDYSENISGFKKMQNYYLKKMNGCLDTSSIIKASKEACTIDRIIHIRNAEHLIKWNGLPYSECTYETLNGNFIELINEYKSREAGLFIPHKGRARLVSYKKITSQPSFIKHPLRDYQIEGLAFMAYSFYKNNNVILADEMGLGKTIQAISLLNYLFNAGGVYGPFLVIIPLSTLPSWLHEFKKWAPKLNTIQYYGNAQARRIIREYEFYIGNKLKFNCLVTTYEIAVKDASILENINWATMIIDEAHRLKNDSALIYRTLQSFRSRHILLITGTPLQNSLKELWCILSFLKAGFGSLENFEAEFGELKEETQLQRLHEKLKPYIIRRLKKDVETLPAKCERILRIDLTPRQKSVYKAILTRNYAELTRNSGSNTKPLINLVSELKKCSSHSLLISDKNYQELLINGSGKMLLLDKLLERLKSENRKILIFSQMVMMLNILEDFLNEKGYSYERLDGNVPNEERKRSIERFNMGETFVFLLSTKAGGLGINLTTADTVIIYDSDWNPQNDLQAIGRAHRIGQKNLVNIYRLVSRDTVEEEILERAKKKMVLEHLVIQKMDETKDLKKEELDSIIKFGAARLFMEDNKEKDDKINLDEINLDEILKRSEIDGSGVEDMYKVTNFSSLSWKDIIPEEEVMAEEGVIVEDDFIDRVEKHETNERLKKERSIIRLLSKYGNNPDVFIKEDIKQEDANVIVDQLRQCEGIAVGGRYVESKGILRVVDIMDTLIGYLKGGDNIPFKETKWNNWGVDKDIKLMEGVIKYGVGAWSDIKGDAELGLGFICGDTIPQGPHLKRRLEYLVKSIREYNTKKTHENEKKDEEKKKISIDPPIFKKIPISKGKQGTLIGFKPLKKIFAPVRNCFSDLEKCMLKDPNVIKKSLIQIGDHLNEIEGYEKDQLWKFVAEAWPTKAEFGDIRTLYNKLKGISNKEG</sequence>
<dbReference type="Pfam" id="PF23588">
    <property type="entry name" value="HTH_CHD1_Hrp3"/>
    <property type="match status" value="1"/>
</dbReference>
<comment type="caution">
    <text evidence="12">The sequence shown here is derived from an EMBL/GenBank/DDBJ whole genome shotgun (WGS) entry which is preliminary data.</text>
</comment>
<dbReference type="InterPro" id="IPR016197">
    <property type="entry name" value="Chromo-like_dom_sf"/>
</dbReference>
<evidence type="ECO:0000256" key="2">
    <source>
        <dbReference type="ARBA" id="ARBA00022737"/>
    </source>
</evidence>
<dbReference type="SUPFAM" id="SSF54160">
    <property type="entry name" value="Chromo domain-like"/>
    <property type="match status" value="2"/>
</dbReference>
<evidence type="ECO:0000256" key="5">
    <source>
        <dbReference type="ARBA" id="ARBA00022840"/>
    </source>
</evidence>
<dbReference type="InterPro" id="IPR027417">
    <property type="entry name" value="P-loop_NTPase"/>
</dbReference>
<keyword evidence="3" id="KW-0547">Nucleotide-binding</keyword>
<feature type="compositionally biased region" description="Low complexity" evidence="8">
    <location>
        <begin position="41"/>
        <end position="71"/>
    </location>
</feature>
<dbReference type="InterPro" id="IPR002464">
    <property type="entry name" value="DNA/RNA_helicase_DEAH_CS"/>
</dbReference>
<dbReference type="InterPro" id="IPR049730">
    <property type="entry name" value="SNF2/RAD54-like_C"/>
</dbReference>
<comment type="subcellular location">
    <subcellularLocation>
        <location evidence="1">Nucleus</location>
    </subcellularLocation>
</comment>
<dbReference type="InterPro" id="IPR014001">
    <property type="entry name" value="Helicase_ATP-bd"/>
</dbReference>
<feature type="region of interest" description="Disordered" evidence="8">
    <location>
        <begin position="1"/>
        <end position="92"/>
    </location>
</feature>
<organism evidence="12 13">
    <name type="scientific">Astathelohania contejeani</name>
    <dbReference type="NCBI Taxonomy" id="164912"/>
    <lineage>
        <taxon>Eukaryota</taxon>
        <taxon>Fungi</taxon>
        <taxon>Fungi incertae sedis</taxon>
        <taxon>Microsporidia</taxon>
        <taxon>Astathelohaniidae</taxon>
        <taxon>Astathelohania</taxon>
    </lineage>
</organism>
<proteinExistence type="predicted"/>
<evidence type="ECO:0000313" key="13">
    <source>
        <dbReference type="Proteomes" id="UP001516464"/>
    </source>
</evidence>
<dbReference type="PANTHER" id="PTHR45623:SF14">
    <property type="entry name" value="CHROMODOMAIN-HELICASE-DNA-BINDING PROTEIN 1"/>
    <property type="match status" value="1"/>
</dbReference>
<dbReference type="PANTHER" id="PTHR45623">
    <property type="entry name" value="CHROMODOMAIN-HELICASE-DNA-BINDING PROTEIN 3-RELATED-RELATED"/>
    <property type="match status" value="1"/>
</dbReference>
<dbReference type="Pfam" id="PF00176">
    <property type="entry name" value="SNF2-rel_dom"/>
    <property type="match status" value="1"/>
</dbReference>
<dbReference type="InterPro" id="IPR000330">
    <property type="entry name" value="SNF2_N"/>
</dbReference>
<evidence type="ECO:0000259" key="9">
    <source>
        <dbReference type="PROSITE" id="PS50013"/>
    </source>
</evidence>
<evidence type="ECO:0000256" key="3">
    <source>
        <dbReference type="ARBA" id="ARBA00022741"/>
    </source>
</evidence>
<dbReference type="InterPro" id="IPR038718">
    <property type="entry name" value="SNF2-like_sf"/>
</dbReference>
<keyword evidence="6" id="KW-0238">DNA-binding</keyword>
<keyword evidence="2" id="KW-0677">Repeat</keyword>
<keyword evidence="13" id="KW-1185">Reference proteome</keyword>
<evidence type="ECO:0000256" key="6">
    <source>
        <dbReference type="ARBA" id="ARBA00023125"/>
    </source>
</evidence>
<evidence type="ECO:0000256" key="8">
    <source>
        <dbReference type="SAM" id="MobiDB-lite"/>
    </source>
</evidence>
<dbReference type="SMART" id="SM00490">
    <property type="entry name" value="HELICc"/>
    <property type="match status" value="1"/>
</dbReference>
<dbReference type="PROSITE" id="PS51192">
    <property type="entry name" value="HELICASE_ATP_BIND_1"/>
    <property type="match status" value="1"/>
</dbReference>
<dbReference type="SMART" id="SM00298">
    <property type="entry name" value="CHROMO"/>
    <property type="match status" value="2"/>
</dbReference>
<evidence type="ECO:0000313" key="12">
    <source>
        <dbReference type="EMBL" id="KAF7684017.1"/>
    </source>
</evidence>
<dbReference type="Proteomes" id="UP001516464">
    <property type="component" value="Unassembled WGS sequence"/>
</dbReference>
<dbReference type="SUPFAM" id="SSF52540">
    <property type="entry name" value="P-loop containing nucleoside triphosphate hydrolases"/>
    <property type="match status" value="2"/>
</dbReference>
<dbReference type="Gene3D" id="1.10.10.60">
    <property type="entry name" value="Homeodomain-like"/>
    <property type="match status" value="1"/>
</dbReference>
<dbReference type="Gene3D" id="3.40.50.10810">
    <property type="entry name" value="Tandem AAA-ATPase domain"/>
    <property type="match status" value="1"/>
</dbReference>
<dbReference type="CDD" id="cd18793">
    <property type="entry name" value="SF2_C_SNF"/>
    <property type="match status" value="1"/>
</dbReference>
<evidence type="ECO:0000259" key="10">
    <source>
        <dbReference type="PROSITE" id="PS51192"/>
    </source>
</evidence>
<evidence type="ECO:0000256" key="7">
    <source>
        <dbReference type="ARBA" id="ARBA00023242"/>
    </source>
</evidence>
<dbReference type="PROSITE" id="PS51194">
    <property type="entry name" value="HELICASE_CTER"/>
    <property type="match status" value="1"/>
</dbReference>
<keyword evidence="7" id="KW-0539">Nucleus</keyword>
<evidence type="ECO:0000256" key="1">
    <source>
        <dbReference type="ARBA" id="ARBA00004123"/>
    </source>
</evidence>
<feature type="domain" description="Chromo" evidence="9">
    <location>
        <begin position="107"/>
        <end position="143"/>
    </location>
</feature>
<dbReference type="Pfam" id="PF00271">
    <property type="entry name" value="Helicase_C"/>
    <property type="match status" value="1"/>
</dbReference>
<feature type="domain" description="Helicase ATP-binding" evidence="10">
    <location>
        <begin position="268"/>
        <end position="436"/>
    </location>
</feature>
<reference evidence="12 13" key="1">
    <citation type="submission" date="2019-01" db="EMBL/GenBank/DDBJ databases">
        <title>Genomes sequencing and comparative genomics of infectious freshwater microsporidia, Cucumispora dikerogammari and Thelohania contejeani.</title>
        <authorList>
            <person name="Cormier A."/>
            <person name="Giraud I."/>
            <person name="Wattier R."/>
            <person name="Teixeira M."/>
            <person name="Grandjean F."/>
            <person name="Rigaud T."/>
            <person name="Cordaux R."/>
        </authorList>
    </citation>
    <scope>NUCLEOTIDE SEQUENCE [LARGE SCALE GENOMIC DNA]</scope>
    <source>
        <strain evidence="12">T1</strain>
        <tissue evidence="12">Spores</tissue>
    </source>
</reference>
<evidence type="ECO:0000256" key="4">
    <source>
        <dbReference type="ARBA" id="ARBA00022801"/>
    </source>
</evidence>